<accession>A0A7J7KCS9</accession>
<proteinExistence type="predicted"/>
<evidence type="ECO:0000313" key="3">
    <source>
        <dbReference type="Proteomes" id="UP000593567"/>
    </source>
</evidence>
<keyword evidence="3" id="KW-1185">Reference proteome</keyword>
<feature type="region of interest" description="Disordered" evidence="1">
    <location>
        <begin position="94"/>
        <end position="139"/>
    </location>
</feature>
<dbReference type="EMBL" id="VXIV02000717">
    <property type="protein sequence ID" value="KAF6036462.1"/>
    <property type="molecule type" value="Genomic_DNA"/>
</dbReference>
<comment type="caution">
    <text evidence="2">The sequence shown here is derived from an EMBL/GenBank/DDBJ whole genome shotgun (WGS) entry which is preliminary data.</text>
</comment>
<evidence type="ECO:0000256" key="1">
    <source>
        <dbReference type="SAM" id="MobiDB-lite"/>
    </source>
</evidence>
<organism evidence="2 3">
    <name type="scientific">Bugula neritina</name>
    <name type="common">Brown bryozoan</name>
    <name type="synonym">Sertularia neritina</name>
    <dbReference type="NCBI Taxonomy" id="10212"/>
    <lineage>
        <taxon>Eukaryota</taxon>
        <taxon>Metazoa</taxon>
        <taxon>Spiralia</taxon>
        <taxon>Lophotrochozoa</taxon>
        <taxon>Bryozoa</taxon>
        <taxon>Gymnolaemata</taxon>
        <taxon>Cheilostomatida</taxon>
        <taxon>Flustrina</taxon>
        <taxon>Buguloidea</taxon>
        <taxon>Bugulidae</taxon>
        <taxon>Bugula</taxon>
    </lineage>
</organism>
<dbReference type="InterPro" id="IPR027967">
    <property type="entry name" value="DUF4612"/>
</dbReference>
<gene>
    <name evidence="2" type="ORF">EB796_005221</name>
</gene>
<feature type="compositionally biased region" description="Polar residues" evidence="1">
    <location>
        <begin position="29"/>
        <end position="42"/>
    </location>
</feature>
<name>A0A7J7KCS9_BUGNE</name>
<evidence type="ECO:0000313" key="2">
    <source>
        <dbReference type="EMBL" id="KAF6036462.1"/>
    </source>
</evidence>
<dbReference type="AlphaFoldDB" id="A0A7J7KCS9"/>
<dbReference type="Proteomes" id="UP000593567">
    <property type="component" value="Unassembled WGS sequence"/>
</dbReference>
<sequence length="139" mass="14794">MGCGSSVQTSQSNTRKPEVTSPPVETAVANGNQSSVTHSLIKNSKPGERGVLASSAIESTGSQIDFFRMLDDKVNQGYAVSMQRNRRLSRVASLVEEKQKRQNQENGGSNGKAHTGVQKGVASGMKTIAGAEWIEEGET</sequence>
<feature type="region of interest" description="Disordered" evidence="1">
    <location>
        <begin position="1"/>
        <end position="49"/>
    </location>
</feature>
<protein>
    <submittedName>
        <fullName evidence="2">Uncharacterized protein</fullName>
    </submittedName>
</protein>
<dbReference type="OrthoDB" id="5919401at2759"/>
<feature type="compositionally biased region" description="Polar residues" evidence="1">
    <location>
        <begin position="1"/>
        <end position="14"/>
    </location>
</feature>
<dbReference type="Pfam" id="PF15389">
    <property type="entry name" value="DUF4612"/>
    <property type="match status" value="1"/>
</dbReference>
<reference evidence="2" key="1">
    <citation type="submission" date="2020-06" db="EMBL/GenBank/DDBJ databases">
        <title>Draft genome of Bugula neritina, a colonial animal packing powerful symbionts and potential medicines.</title>
        <authorList>
            <person name="Rayko M."/>
        </authorList>
    </citation>
    <scope>NUCLEOTIDE SEQUENCE [LARGE SCALE GENOMIC DNA]</scope>
    <source>
        <strain evidence="2">Kwan_BN1</strain>
    </source>
</reference>